<comment type="caution">
    <text evidence="1">The sequence shown here is derived from an EMBL/GenBank/DDBJ whole genome shotgun (WGS) entry which is preliminary data.</text>
</comment>
<gene>
    <name evidence="1" type="ORF">DW783_10885</name>
</gene>
<dbReference type="EMBL" id="QSJM01000029">
    <property type="protein sequence ID" value="RHD79732.1"/>
    <property type="molecule type" value="Genomic_DNA"/>
</dbReference>
<organism evidence="1 2">
    <name type="scientific">Phocaeicola vulgatus</name>
    <name type="common">Bacteroides vulgatus</name>
    <dbReference type="NCBI Taxonomy" id="821"/>
    <lineage>
        <taxon>Bacteria</taxon>
        <taxon>Pseudomonadati</taxon>
        <taxon>Bacteroidota</taxon>
        <taxon>Bacteroidia</taxon>
        <taxon>Bacteroidales</taxon>
        <taxon>Bacteroidaceae</taxon>
        <taxon>Phocaeicola</taxon>
    </lineage>
</organism>
<evidence type="ECO:0000313" key="1">
    <source>
        <dbReference type="EMBL" id="RHD79732.1"/>
    </source>
</evidence>
<evidence type="ECO:0000313" key="2">
    <source>
        <dbReference type="Proteomes" id="UP000283429"/>
    </source>
</evidence>
<reference evidence="1 2" key="1">
    <citation type="submission" date="2018-08" db="EMBL/GenBank/DDBJ databases">
        <title>A genome reference for cultivated species of the human gut microbiota.</title>
        <authorList>
            <person name="Zou Y."/>
            <person name="Xue W."/>
            <person name="Luo G."/>
        </authorList>
    </citation>
    <scope>NUCLEOTIDE SEQUENCE [LARGE SCALE GENOMIC DNA]</scope>
    <source>
        <strain evidence="1 2">AM30-40</strain>
    </source>
</reference>
<name>A0A414H8C2_PHOVU</name>
<accession>A0A414H8C2</accession>
<sequence length="211" mass="24749">MDRALEILRNHNSFTTERERLQRDILIAAIDNLVDFAAAEEYAMFKDMPETVDERDMETYGEICRRYNFIYAERENSQVLFAASMAAWWLTVDTDTVLTYMTQGDERVRAWHLSLEGLSYRKSEFPPELIPPIEWGCRCFLVADGFAAVRAALPVPENYRKRIDPVFRESLATGGRIFSRAHRYFDMPLPEHMTKIVKRIKEKFHAKDNTR</sequence>
<protein>
    <submittedName>
        <fullName evidence="1">Uncharacterized protein</fullName>
    </submittedName>
</protein>
<dbReference type="AlphaFoldDB" id="A0A414H8C2"/>
<proteinExistence type="predicted"/>
<dbReference type="Proteomes" id="UP000283429">
    <property type="component" value="Unassembled WGS sequence"/>
</dbReference>
<dbReference type="RefSeq" id="WP_101604278.1">
    <property type="nucleotide sequence ID" value="NZ_JADNJS010000006.1"/>
</dbReference>